<keyword evidence="2 7" id="KW-0963">Cytoplasm</keyword>
<sequence length="81" mass="9164">MPKAKPVQMHGEVIESLSNTNFRVRLENSHVVLAYASGKMRLHFIKILPGDMVTVEISPYDPLRARIVFRSKPNHESGSFS</sequence>
<comment type="caution">
    <text evidence="10">The sequence shown here is derived from an EMBL/GenBank/DDBJ whole genome shotgun (WGS) entry which is preliminary data.</text>
</comment>
<dbReference type="GO" id="GO:0043022">
    <property type="term" value="F:ribosome binding"/>
    <property type="evidence" value="ECO:0007669"/>
    <property type="project" value="UniProtKB-UniRule"/>
</dbReference>
<dbReference type="SUPFAM" id="SSF50249">
    <property type="entry name" value="Nucleic acid-binding proteins"/>
    <property type="match status" value="1"/>
</dbReference>
<dbReference type="HAMAP" id="MF_00075">
    <property type="entry name" value="IF_1"/>
    <property type="match status" value="1"/>
</dbReference>
<dbReference type="FunFam" id="2.40.50.140:FF:000002">
    <property type="entry name" value="Translation initiation factor IF-1"/>
    <property type="match status" value="1"/>
</dbReference>
<comment type="similarity">
    <text evidence="1 7">Belongs to the IF-1 family.</text>
</comment>
<dbReference type="GO" id="GO:0019843">
    <property type="term" value="F:rRNA binding"/>
    <property type="evidence" value="ECO:0007669"/>
    <property type="project" value="UniProtKB-UniRule"/>
</dbReference>
<dbReference type="PANTHER" id="PTHR33370">
    <property type="entry name" value="TRANSLATION INITIATION FACTOR IF-1, CHLOROPLASTIC"/>
    <property type="match status" value="1"/>
</dbReference>
<dbReference type="RefSeq" id="WP_099336907.1">
    <property type="nucleotide sequence ID" value="NZ_MKGN01000019.1"/>
</dbReference>
<keyword evidence="5 7" id="KW-0694">RNA-binding</keyword>
<dbReference type="InterPro" id="IPR006196">
    <property type="entry name" value="RNA-binding_domain_S1_IF1"/>
</dbReference>
<keyword evidence="6 7" id="KW-0648">Protein biosynthesis</keyword>
<dbReference type="NCBIfam" id="TIGR00008">
    <property type="entry name" value="infA"/>
    <property type="match status" value="1"/>
</dbReference>
<evidence type="ECO:0000256" key="4">
    <source>
        <dbReference type="ARBA" id="ARBA00022730"/>
    </source>
</evidence>
<name>A0A2G0V6V0_9PROT</name>
<dbReference type="GO" id="GO:0003743">
    <property type="term" value="F:translation initiation factor activity"/>
    <property type="evidence" value="ECO:0007669"/>
    <property type="project" value="UniProtKB-UniRule"/>
</dbReference>
<dbReference type="OrthoDB" id="9803250at2"/>
<feature type="domain" description="S1-like" evidence="9">
    <location>
        <begin position="1"/>
        <end position="72"/>
    </location>
</feature>
<proteinExistence type="inferred from homology"/>
<comment type="subcellular location">
    <subcellularLocation>
        <location evidence="7">Cytoplasm</location>
    </subcellularLocation>
</comment>
<reference evidence="10 11" key="1">
    <citation type="journal article" date="2017" name="ISME J.">
        <title>Tremblaya phenacola PPER: an evolutionary beta-gammaproteobacterium collage.</title>
        <authorList>
            <person name="Gil R."/>
            <person name="Vargas-Chavez C."/>
            <person name="Lopez-Madrigal S."/>
            <person name="Santos-Garcia D."/>
            <person name="Latorre A."/>
            <person name="Moya A."/>
        </authorList>
    </citation>
    <scope>NUCLEOTIDE SEQUENCE [LARGE SCALE GENOMIC DNA]</scope>
    <source>
        <strain evidence="10 11">PPER</strain>
    </source>
</reference>
<accession>A0A2G0V6V0</accession>
<dbReference type="Pfam" id="PF01176">
    <property type="entry name" value="eIF-1a"/>
    <property type="match status" value="1"/>
</dbReference>
<dbReference type="InterPro" id="IPR012340">
    <property type="entry name" value="NA-bd_OB-fold"/>
</dbReference>
<evidence type="ECO:0000256" key="1">
    <source>
        <dbReference type="ARBA" id="ARBA00010939"/>
    </source>
</evidence>
<dbReference type="AlphaFoldDB" id="A0A2G0V6V0"/>
<organism evidence="10 11">
    <name type="scientific">Candidatus Tremblayella phenacoccinincola</name>
    <dbReference type="NCBI Taxonomy" id="1010676"/>
    <lineage>
        <taxon>Bacteria</taxon>
        <taxon>Pseudomonadati</taxon>
        <taxon>Pseudomonadota</taxon>
        <taxon>Betaproteobacteria</taxon>
        <taxon>Candidatus Tremblayella</taxon>
    </lineage>
</organism>
<dbReference type="CDD" id="cd04451">
    <property type="entry name" value="S1_IF1"/>
    <property type="match status" value="1"/>
</dbReference>
<dbReference type="EMBL" id="MKGN01000019">
    <property type="protein sequence ID" value="PHN16196.1"/>
    <property type="molecule type" value="Genomic_DNA"/>
</dbReference>
<evidence type="ECO:0000256" key="5">
    <source>
        <dbReference type="ARBA" id="ARBA00022884"/>
    </source>
</evidence>
<evidence type="ECO:0000256" key="7">
    <source>
        <dbReference type="HAMAP-Rule" id="MF_00075"/>
    </source>
</evidence>
<dbReference type="PANTHER" id="PTHR33370:SF1">
    <property type="entry name" value="TRANSLATION INITIATION FACTOR IF-1, CHLOROPLASTIC"/>
    <property type="match status" value="1"/>
</dbReference>
<evidence type="ECO:0000256" key="6">
    <source>
        <dbReference type="ARBA" id="ARBA00022917"/>
    </source>
</evidence>
<comment type="function">
    <text evidence="7">One of the essential components for the initiation of protein synthesis. Stabilizes the binding of IF-2 and IF-3 on the 30S subunit to which N-formylmethionyl-tRNA(fMet) subsequently binds. Helps modulate mRNA selection, yielding the 30S pre-initiation complex (PIC). Upon addition of the 50S ribosomal subunit IF-1, IF-2 and IF-3 are released leaving the mature 70S translation initiation complex.</text>
</comment>
<dbReference type="PROSITE" id="PS50832">
    <property type="entry name" value="S1_IF1_TYPE"/>
    <property type="match status" value="1"/>
</dbReference>
<dbReference type="Gene3D" id="2.40.50.140">
    <property type="entry name" value="Nucleic acid-binding proteins"/>
    <property type="match status" value="1"/>
</dbReference>
<gene>
    <name evidence="10" type="primary">infA_2</name>
    <name evidence="7" type="synonym">infA</name>
    <name evidence="10" type="ORF">TPPER_00189</name>
</gene>
<keyword evidence="4 7" id="KW-0699">rRNA-binding</keyword>
<evidence type="ECO:0000313" key="11">
    <source>
        <dbReference type="Proteomes" id="UP000222818"/>
    </source>
</evidence>
<evidence type="ECO:0000256" key="2">
    <source>
        <dbReference type="ARBA" id="ARBA00022490"/>
    </source>
</evidence>
<dbReference type="InterPro" id="IPR004368">
    <property type="entry name" value="TIF_IF1"/>
</dbReference>
<evidence type="ECO:0000256" key="8">
    <source>
        <dbReference type="NCBIfam" id="TIGR00008"/>
    </source>
</evidence>
<protein>
    <recommendedName>
        <fullName evidence="7 8">Translation initiation factor IF-1</fullName>
    </recommendedName>
</protein>
<keyword evidence="11" id="KW-1185">Reference proteome</keyword>
<keyword evidence="3 7" id="KW-0396">Initiation factor</keyword>
<evidence type="ECO:0000259" key="9">
    <source>
        <dbReference type="PROSITE" id="PS50832"/>
    </source>
</evidence>
<dbReference type="Proteomes" id="UP000222818">
    <property type="component" value="Unassembled WGS sequence"/>
</dbReference>
<evidence type="ECO:0000256" key="3">
    <source>
        <dbReference type="ARBA" id="ARBA00022540"/>
    </source>
</evidence>
<evidence type="ECO:0000313" key="10">
    <source>
        <dbReference type="EMBL" id="PHN16196.1"/>
    </source>
</evidence>
<comment type="subunit">
    <text evidence="7">Component of the 30S ribosomal translation pre-initiation complex which assembles on the 30S ribosome in the order IF-2 and IF-3, IF-1 and N-formylmethionyl-tRNA(fMet); mRNA recruitment can occur at any time during PIC assembly.</text>
</comment>
<dbReference type="GO" id="GO:0005829">
    <property type="term" value="C:cytosol"/>
    <property type="evidence" value="ECO:0007669"/>
    <property type="project" value="TreeGrafter"/>
</dbReference>